<organism evidence="1 2">
    <name type="scientific">Echinicola pacifica</name>
    <dbReference type="NCBI Taxonomy" id="346377"/>
    <lineage>
        <taxon>Bacteria</taxon>
        <taxon>Pseudomonadati</taxon>
        <taxon>Bacteroidota</taxon>
        <taxon>Cytophagia</taxon>
        <taxon>Cytophagales</taxon>
        <taxon>Cyclobacteriaceae</taxon>
        <taxon>Echinicola</taxon>
    </lineage>
</organism>
<accession>A0A918ULW4</accession>
<sequence>MNIPDKETIFSELRNEVLRNGSKGEVEYFNYHEKRFNRVVDFIARHYAGRKLRILDIGSHYLHTACLMRKMGHEVDGMDVPVFWGMPTVAARADTYGIGRIIEADLAIAEALQVEEGHYDVVLFTEIMEHITFNPVAFWKKVHHATSDGGRIYISTPNSLSLPGLVRSTKNILTFKGVGTSVTEIMAKGTYGHHWKEYSSREIKTYFELLSDDFSVEVQKYSYKTYKGEGQSLYSTLAHIGNATGFLAEELEAVVTLHKGHPWKAINPQF</sequence>
<dbReference type="SUPFAM" id="SSF53335">
    <property type="entry name" value="S-adenosyl-L-methionine-dependent methyltransferases"/>
    <property type="match status" value="1"/>
</dbReference>
<keyword evidence="2" id="KW-1185">Reference proteome</keyword>
<dbReference type="EMBL" id="BMWX01000002">
    <property type="protein sequence ID" value="GGZ19777.1"/>
    <property type="molecule type" value="Genomic_DNA"/>
</dbReference>
<proteinExistence type="predicted"/>
<dbReference type="Pfam" id="PF13489">
    <property type="entry name" value="Methyltransf_23"/>
    <property type="match status" value="1"/>
</dbReference>
<evidence type="ECO:0000313" key="2">
    <source>
        <dbReference type="Proteomes" id="UP000619457"/>
    </source>
</evidence>
<dbReference type="RefSeq" id="WP_018472439.1">
    <property type="nucleotide sequence ID" value="NZ_BMWX01000002.1"/>
</dbReference>
<dbReference type="AlphaFoldDB" id="A0A918ULW4"/>
<gene>
    <name evidence="1" type="ORF">GCM10007049_10400</name>
</gene>
<dbReference type="InterPro" id="IPR029063">
    <property type="entry name" value="SAM-dependent_MTases_sf"/>
</dbReference>
<dbReference type="Gene3D" id="3.40.50.150">
    <property type="entry name" value="Vaccinia Virus protein VP39"/>
    <property type="match status" value="1"/>
</dbReference>
<reference evidence="1" key="1">
    <citation type="journal article" date="2014" name="Int. J. Syst. Evol. Microbiol.">
        <title>Complete genome sequence of Corynebacterium casei LMG S-19264T (=DSM 44701T), isolated from a smear-ripened cheese.</title>
        <authorList>
            <consortium name="US DOE Joint Genome Institute (JGI-PGF)"/>
            <person name="Walter F."/>
            <person name="Albersmeier A."/>
            <person name="Kalinowski J."/>
            <person name="Ruckert C."/>
        </authorList>
    </citation>
    <scope>NUCLEOTIDE SEQUENCE</scope>
    <source>
        <strain evidence="1">KCTC 12368</strain>
    </source>
</reference>
<evidence type="ECO:0008006" key="3">
    <source>
        <dbReference type="Google" id="ProtNLM"/>
    </source>
</evidence>
<comment type="caution">
    <text evidence="1">The sequence shown here is derived from an EMBL/GenBank/DDBJ whole genome shotgun (WGS) entry which is preliminary data.</text>
</comment>
<evidence type="ECO:0000313" key="1">
    <source>
        <dbReference type="EMBL" id="GGZ19777.1"/>
    </source>
</evidence>
<dbReference type="CDD" id="cd02440">
    <property type="entry name" value="AdoMet_MTases"/>
    <property type="match status" value="1"/>
</dbReference>
<reference evidence="1" key="2">
    <citation type="submission" date="2020-09" db="EMBL/GenBank/DDBJ databases">
        <authorList>
            <person name="Sun Q."/>
            <person name="Kim S."/>
        </authorList>
    </citation>
    <scope>NUCLEOTIDE SEQUENCE</scope>
    <source>
        <strain evidence="1">KCTC 12368</strain>
    </source>
</reference>
<name>A0A918ULW4_9BACT</name>
<dbReference type="Proteomes" id="UP000619457">
    <property type="component" value="Unassembled WGS sequence"/>
</dbReference>
<protein>
    <recommendedName>
        <fullName evidence="3">Methyltransferase domain-containing protein</fullName>
    </recommendedName>
</protein>